<organism evidence="3 4">
    <name type="scientific">Rhodococcus pyridinivorans KG-16</name>
    <dbReference type="NCBI Taxonomy" id="1441730"/>
    <lineage>
        <taxon>Bacteria</taxon>
        <taxon>Bacillati</taxon>
        <taxon>Actinomycetota</taxon>
        <taxon>Actinomycetes</taxon>
        <taxon>Mycobacteriales</taxon>
        <taxon>Nocardiaceae</taxon>
        <taxon>Rhodococcus</taxon>
    </lineage>
</organism>
<reference evidence="4" key="1">
    <citation type="submission" date="2015-01" db="EMBL/GenBank/DDBJ databases">
        <title>Draft genome sequence of Rhodococcus pyridinivorans strain KG-16, a hydrocarbon-degrading bacterium.</title>
        <authorList>
            <person name="Aggarwal R.K."/>
            <person name="Dawar C."/>
        </authorList>
    </citation>
    <scope>NUCLEOTIDE SEQUENCE [LARGE SCALE GENOMIC DNA]</scope>
    <source>
        <strain evidence="4">KG-16</strain>
    </source>
</reference>
<reference evidence="3 4" key="2">
    <citation type="journal article" date="2016" name="Genome Announc.">
        <title>Draft Genome Sequence of a Versatile Hydrocarbon-Degrading Bacterium, Rhodococcus pyridinivorans Strain KG-16, Collected from Oil Fields in India.</title>
        <authorList>
            <person name="Aggarwal R.K."/>
            <person name="Dawar C."/>
            <person name="Phanindranath R."/>
            <person name="Mutnuri L."/>
            <person name="Dayal A.M."/>
        </authorList>
    </citation>
    <scope>NUCLEOTIDE SEQUENCE [LARGE SCALE GENOMIC DNA]</scope>
    <source>
        <strain evidence="3 4">KG-16</strain>
    </source>
</reference>
<dbReference type="InterPro" id="IPR019251">
    <property type="entry name" value="DUF2231_TM"/>
</dbReference>
<dbReference type="RefSeq" id="WP_060654080.1">
    <property type="nucleotide sequence ID" value="NZ_AZXY01000013.1"/>
</dbReference>
<feature type="transmembrane region" description="Helical" evidence="1">
    <location>
        <begin position="111"/>
        <end position="129"/>
    </location>
</feature>
<feature type="transmembrane region" description="Helical" evidence="1">
    <location>
        <begin position="80"/>
        <end position="99"/>
    </location>
</feature>
<sequence length="192" mass="20406">MNLHELLRAVESFDAVDRPAERIAQRIRRVLDGSVVDDLLRGSWLGHPVHPLLVTVPIGSWVSAAALDALPGQRTASRRLVALGLGAAVPTIVTGYTDFSTLEDAPQRRVGAVHAVSNAIGVICMATSYRARRARRDRAGTIWTLIGLGAVGVGGALGGHLSYAQGGGVYRWQRPSESVDLAAELEDLGARN</sequence>
<feature type="domain" description="DUF2231" evidence="2">
    <location>
        <begin position="46"/>
        <end position="169"/>
    </location>
</feature>
<comment type="caution">
    <text evidence="3">The sequence shown here is derived from an EMBL/GenBank/DDBJ whole genome shotgun (WGS) entry which is preliminary data.</text>
</comment>
<proteinExistence type="predicted"/>
<dbReference type="AlphaFoldDB" id="A0A0V9UFN0"/>
<protein>
    <submittedName>
        <fullName evidence="3">Membrane protein</fullName>
    </submittedName>
</protein>
<accession>A0A0V9UFN0</accession>
<keyword evidence="1" id="KW-0472">Membrane</keyword>
<keyword evidence="1" id="KW-0812">Transmembrane</keyword>
<dbReference type="EMBL" id="AZXY01000013">
    <property type="protein sequence ID" value="KSZ56775.1"/>
    <property type="molecule type" value="Genomic_DNA"/>
</dbReference>
<evidence type="ECO:0000313" key="4">
    <source>
        <dbReference type="Proteomes" id="UP000053060"/>
    </source>
</evidence>
<evidence type="ECO:0000256" key="1">
    <source>
        <dbReference type="SAM" id="Phobius"/>
    </source>
</evidence>
<evidence type="ECO:0000259" key="2">
    <source>
        <dbReference type="Pfam" id="PF09990"/>
    </source>
</evidence>
<feature type="transmembrane region" description="Helical" evidence="1">
    <location>
        <begin position="141"/>
        <end position="163"/>
    </location>
</feature>
<gene>
    <name evidence="3" type="ORF">Z045_21885</name>
</gene>
<evidence type="ECO:0000313" key="3">
    <source>
        <dbReference type="EMBL" id="KSZ56775.1"/>
    </source>
</evidence>
<keyword evidence="1" id="KW-1133">Transmembrane helix</keyword>
<name>A0A0V9UFN0_9NOCA</name>
<dbReference type="Pfam" id="PF09990">
    <property type="entry name" value="DUF2231"/>
    <property type="match status" value="1"/>
</dbReference>
<dbReference type="Proteomes" id="UP000053060">
    <property type="component" value="Unassembled WGS sequence"/>
</dbReference>
<dbReference type="PATRIC" id="fig|1441730.3.peg.4581"/>